<feature type="domain" description="Rieske" evidence="6">
    <location>
        <begin position="8"/>
        <end position="119"/>
    </location>
</feature>
<dbReference type="Gene3D" id="2.102.10.10">
    <property type="entry name" value="Rieske [2Fe-2S] iron-sulphur domain"/>
    <property type="match status" value="1"/>
</dbReference>
<dbReference type="PROSITE" id="PS51296">
    <property type="entry name" value="RIESKE"/>
    <property type="match status" value="1"/>
</dbReference>
<gene>
    <name evidence="7" type="ORF">ACFQE6_14365</name>
</gene>
<keyword evidence="3" id="KW-0408">Iron</keyword>
<dbReference type="PANTHER" id="PTHR21496">
    <property type="entry name" value="FERREDOXIN-RELATED"/>
    <property type="match status" value="1"/>
</dbReference>
<evidence type="ECO:0000313" key="8">
    <source>
        <dbReference type="Proteomes" id="UP001596383"/>
    </source>
</evidence>
<sequence>MVDTENFTKVAEVGDIPEGEGEGFDVNGIEIAVFNTGDNYYAISNRCSHQRAPLCKAGDRKINAEDTWTEERGGVDTEACTVSCPWHLWEWDLETGEHEASGQRIGTFDCVVEDGDVLVQL</sequence>
<evidence type="ECO:0000259" key="6">
    <source>
        <dbReference type="PROSITE" id="PS51296"/>
    </source>
</evidence>
<dbReference type="AlphaFoldDB" id="A0ABD5SM93"/>
<comment type="caution">
    <text evidence="7">The sequence shown here is derived from an EMBL/GenBank/DDBJ whole genome shotgun (WGS) entry which is preliminary data.</text>
</comment>
<name>A0ABD5SM93_9EURY</name>
<evidence type="ECO:0000256" key="2">
    <source>
        <dbReference type="ARBA" id="ARBA00022723"/>
    </source>
</evidence>
<dbReference type="EMBL" id="JBHSWV010000214">
    <property type="protein sequence ID" value="MFC6766133.1"/>
    <property type="molecule type" value="Genomic_DNA"/>
</dbReference>
<keyword evidence="2" id="KW-0479">Metal-binding</keyword>
<dbReference type="SUPFAM" id="SSF50022">
    <property type="entry name" value="ISP domain"/>
    <property type="match status" value="1"/>
</dbReference>
<organism evidence="7 8">
    <name type="scientific">Natrinema soli</name>
    <dbReference type="NCBI Taxonomy" id="1930624"/>
    <lineage>
        <taxon>Archaea</taxon>
        <taxon>Methanobacteriati</taxon>
        <taxon>Methanobacteriota</taxon>
        <taxon>Stenosarchaea group</taxon>
        <taxon>Halobacteria</taxon>
        <taxon>Halobacteriales</taxon>
        <taxon>Natrialbaceae</taxon>
        <taxon>Natrinema</taxon>
    </lineage>
</organism>
<dbReference type="Pfam" id="PF00355">
    <property type="entry name" value="Rieske"/>
    <property type="match status" value="1"/>
</dbReference>
<evidence type="ECO:0000256" key="5">
    <source>
        <dbReference type="ARBA" id="ARBA00034078"/>
    </source>
</evidence>
<dbReference type="PANTHER" id="PTHR21496:SF0">
    <property type="entry name" value="RIESKE DOMAIN-CONTAINING PROTEIN"/>
    <property type="match status" value="1"/>
</dbReference>
<keyword evidence="8" id="KW-1185">Reference proteome</keyword>
<dbReference type="InterPro" id="IPR036922">
    <property type="entry name" value="Rieske_2Fe-2S_sf"/>
</dbReference>
<dbReference type="RefSeq" id="WP_273739124.1">
    <property type="nucleotide sequence ID" value="NZ_JAQIVI010000214.1"/>
</dbReference>
<evidence type="ECO:0000256" key="3">
    <source>
        <dbReference type="ARBA" id="ARBA00023004"/>
    </source>
</evidence>
<evidence type="ECO:0000313" key="7">
    <source>
        <dbReference type="EMBL" id="MFC6766133.1"/>
    </source>
</evidence>
<keyword evidence="4" id="KW-0411">Iron-sulfur</keyword>
<dbReference type="GO" id="GO:0051537">
    <property type="term" value="F:2 iron, 2 sulfur cluster binding"/>
    <property type="evidence" value="ECO:0007669"/>
    <property type="project" value="UniProtKB-KW"/>
</dbReference>
<evidence type="ECO:0000256" key="1">
    <source>
        <dbReference type="ARBA" id="ARBA00022714"/>
    </source>
</evidence>
<keyword evidence="1" id="KW-0001">2Fe-2S</keyword>
<dbReference type="Proteomes" id="UP001596383">
    <property type="component" value="Unassembled WGS sequence"/>
</dbReference>
<comment type="cofactor">
    <cofactor evidence="5">
        <name>[2Fe-2S] cluster</name>
        <dbReference type="ChEBI" id="CHEBI:190135"/>
    </cofactor>
</comment>
<dbReference type="InterPro" id="IPR017941">
    <property type="entry name" value="Rieske_2Fe-2S"/>
</dbReference>
<reference evidence="7 8" key="1">
    <citation type="journal article" date="2019" name="Int. J. Syst. Evol. Microbiol.">
        <title>The Global Catalogue of Microorganisms (GCM) 10K type strain sequencing project: providing services to taxonomists for standard genome sequencing and annotation.</title>
        <authorList>
            <consortium name="The Broad Institute Genomics Platform"/>
            <consortium name="The Broad Institute Genome Sequencing Center for Infectious Disease"/>
            <person name="Wu L."/>
            <person name="Ma J."/>
        </authorList>
    </citation>
    <scope>NUCLEOTIDE SEQUENCE [LARGE SCALE GENOMIC DNA]</scope>
    <source>
        <strain evidence="7 8">LMG 29247</strain>
    </source>
</reference>
<proteinExistence type="predicted"/>
<protein>
    <submittedName>
        <fullName evidence="7">Rieske (2Fe-2S) protein</fullName>
    </submittedName>
</protein>
<accession>A0ABD5SM93</accession>
<evidence type="ECO:0000256" key="4">
    <source>
        <dbReference type="ARBA" id="ARBA00023014"/>
    </source>
</evidence>
<dbReference type="GO" id="GO:0046872">
    <property type="term" value="F:metal ion binding"/>
    <property type="evidence" value="ECO:0007669"/>
    <property type="project" value="UniProtKB-KW"/>
</dbReference>